<proteinExistence type="inferred from homology"/>
<dbReference type="Proteomes" id="UP001189429">
    <property type="component" value="Unassembled WGS sequence"/>
</dbReference>
<keyword evidence="5" id="KW-0378">Hydrolase</keyword>
<keyword evidence="4" id="KW-0064">Aspartyl protease</keyword>
<evidence type="ECO:0000256" key="4">
    <source>
        <dbReference type="ARBA" id="ARBA00022750"/>
    </source>
</evidence>
<evidence type="ECO:0000313" key="9">
    <source>
        <dbReference type="EMBL" id="CAK0837148.1"/>
    </source>
</evidence>
<evidence type="ECO:0000256" key="3">
    <source>
        <dbReference type="ARBA" id="ARBA00022729"/>
    </source>
</evidence>
<comment type="caution">
    <text evidence="9">The sequence shown here is derived from an EMBL/GenBank/DDBJ whole genome shotgun (WGS) entry which is preliminary data.</text>
</comment>
<dbReference type="InterPro" id="IPR001461">
    <property type="entry name" value="Aspartic_peptidase_A1"/>
</dbReference>
<evidence type="ECO:0000256" key="6">
    <source>
        <dbReference type="ARBA" id="ARBA00023145"/>
    </source>
</evidence>
<feature type="compositionally biased region" description="Pro residues" evidence="7">
    <location>
        <begin position="190"/>
        <end position="205"/>
    </location>
</feature>
<sequence length="205" mass="22109">MMRVDGFEIQVPHGRTIIDSGTTYTYLNHNVYMALRYAIEDYCARHEGCGAYQTGICWEVVDGTPGLERFPDIEVIFESTVTRWVPRAYLYRKSLSSKYCYAFADDGTTLSTTLGASWMQHQDILFDMARRKVGIAPAVCPEWRTRPAHIANISVGGTDAPTPSPSPGTADAVAPPTPPAPAAPTSSASSPPPSPSPPSPSSGSK</sequence>
<keyword evidence="3" id="KW-0732">Signal</keyword>
<dbReference type="InterPro" id="IPR033121">
    <property type="entry name" value="PEPTIDASE_A1"/>
</dbReference>
<feature type="domain" description="Peptidase A1" evidence="8">
    <location>
        <begin position="1"/>
        <end position="136"/>
    </location>
</feature>
<keyword evidence="2" id="KW-0645">Protease</keyword>
<reference evidence="9" key="1">
    <citation type="submission" date="2023-10" db="EMBL/GenBank/DDBJ databases">
        <authorList>
            <person name="Chen Y."/>
            <person name="Shah S."/>
            <person name="Dougan E. K."/>
            <person name="Thang M."/>
            <person name="Chan C."/>
        </authorList>
    </citation>
    <scope>NUCLEOTIDE SEQUENCE [LARGE SCALE GENOMIC DNA]</scope>
</reference>
<dbReference type="Pfam" id="PF14541">
    <property type="entry name" value="TAXi_C"/>
    <property type="match status" value="1"/>
</dbReference>
<dbReference type="PROSITE" id="PS51767">
    <property type="entry name" value="PEPTIDASE_A1"/>
    <property type="match status" value="1"/>
</dbReference>
<evidence type="ECO:0000259" key="8">
    <source>
        <dbReference type="PROSITE" id="PS51767"/>
    </source>
</evidence>
<keyword evidence="6" id="KW-0865">Zymogen</keyword>
<feature type="region of interest" description="Disordered" evidence="7">
    <location>
        <begin position="153"/>
        <end position="205"/>
    </location>
</feature>
<dbReference type="PANTHER" id="PTHR47965:SF12">
    <property type="entry name" value="ASPARTIC PROTEINASE 3-RELATED"/>
    <property type="match status" value="1"/>
</dbReference>
<dbReference type="EMBL" id="CAUYUJ010014047">
    <property type="protein sequence ID" value="CAK0837148.1"/>
    <property type="molecule type" value="Genomic_DNA"/>
</dbReference>
<evidence type="ECO:0000256" key="2">
    <source>
        <dbReference type="ARBA" id="ARBA00022670"/>
    </source>
</evidence>
<dbReference type="Gene3D" id="2.40.70.10">
    <property type="entry name" value="Acid Proteases"/>
    <property type="match status" value="1"/>
</dbReference>
<dbReference type="InterPro" id="IPR021109">
    <property type="entry name" value="Peptidase_aspartic_dom_sf"/>
</dbReference>
<comment type="similarity">
    <text evidence="1">Belongs to the peptidase A1 family.</text>
</comment>
<dbReference type="PANTHER" id="PTHR47965">
    <property type="entry name" value="ASPARTYL PROTEASE-RELATED"/>
    <property type="match status" value="1"/>
</dbReference>
<dbReference type="InterPro" id="IPR032799">
    <property type="entry name" value="TAXi_C"/>
</dbReference>
<keyword evidence="10" id="KW-1185">Reference proteome</keyword>
<dbReference type="SUPFAM" id="SSF50630">
    <property type="entry name" value="Acid proteases"/>
    <property type="match status" value="1"/>
</dbReference>
<evidence type="ECO:0000313" key="10">
    <source>
        <dbReference type="Proteomes" id="UP001189429"/>
    </source>
</evidence>
<protein>
    <recommendedName>
        <fullName evidence="8">Peptidase A1 domain-containing protein</fullName>
    </recommendedName>
</protein>
<name>A0ABN9SX90_9DINO</name>
<organism evidence="9 10">
    <name type="scientific">Prorocentrum cordatum</name>
    <dbReference type="NCBI Taxonomy" id="2364126"/>
    <lineage>
        <taxon>Eukaryota</taxon>
        <taxon>Sar</taxon>
        <taxon>Alveolata</taxon>
        <taxon>Dinophyceae</taxon>
        <taxon>Prorocentrales</taxon>
        <taxon>Prorocentraceae</taxon>
        <taxon>Prorocentrum</taxon>
    </lineage>
</organism>
<evidence type="ECO:0000256" key="7">
    <source>
        <dbReference type="SAM" id="MobiDB-lite"/>
    </source>
</evidence>
<evidence type="ECO:0000256" key="5">
    <source>
        <dbReference type="ARBA" id="ARBA00022801"/>
    </source>
</evidence>
<accession>A0ABN9SX90</accession>
<evidence type="ECO:0000256" key="1">
    <source>
        <dbReference type="ARBA" id="ARBA00007447"/>
    </source>
</evidence>
<gene>
    <name evidence="9" type="ORF">PCOR1329_LOCUS33421</name>
</gene>